<dbReference type="Proteomes" id="UP000285773">
    <property type="component" value="Unassembled WGS sequence"/>
</dbReference>
<dbReference type="EMBL" id="WMZJ01000002">
    <property type="protein sequence ID" value="MTS53851.1"/>
    <property type="molecule type" value="Genomic_DNA"/>
</dbReference>
<evidence type="ECO:0000313" key="2">
    <source>
        <dbReference type="EMBL" id="MTS53851.1"/>
    </source>
</evidence>
<protein>
    <submittedName>
        <fullName evidence="3">HK97 gp10 family phage protein</fullName>
    </submittedName>
</protein>
<feature type="region of interest" description="Disordered" evidence="1">
    <location>
        <begin position="33"/>
        <end position="57"/>
    </location>
</feature>
<evidence type="ECO:0000256" key="1">
    <source>
        <dbReference type="SAM" id="MobiDB-lite"/>
    </source>
</evidence>
<gene>
    <name evidence="3" type="ORF">DW820_05500</name>
    <name evidence="2" type="ORF">GMC94_02930</name>
</gene>
<comment type="caution">
    <text evidence="3">The sequence shown here is derived from an EMBL/GenBank/DDBJ whole genome shotgun (WGS) entry which is preliminary data.</text>
</comment>
<name>A0A414CIF4_STRPA</name>
<evidence type="ECO:0000313" key="4">
    <source>
        <dbReference type="Proteomes" id="UP000285773"/>
    </source>
</evidence>
<organism evidence="3 4">
    <name type="scientific">Streptococcus parasanguinis</name>
    <dbReference type="NCBI Taxonomy" id="1318"/>
    <lineage>
        <taxon>Bacteria</taxon>
        <taxon>Bacillati</taxon>
        <taxon>Bacillota</taxon>
        <taxon>Bacilli</taxon>
        <taxon>Lactobacillales</taxon>
        <taxon>Streptococcaceae</taxon>
        <taxon>Streptococcus</taxon>
    </lineage>
</organism>
<dbReference type="AlphaFoldDB" id="A0A414CIF4"/>
<evidence type="ECO:0000313" key="3">
    <source>
        <dbReference type="EMBL" id="RHC94796.1"/>
    </source>
</evidence>
<sequence length="119" mass="13330">MSQDLASQIAKALAEYSTEVEEEVDKIAEETAEEAVQELKTTSPKSPRAKGGKYAKSWKKTKMGKGNFVVHNTNYRLPHLLEFGHLKRNGGRVSGIVHIKPAEDHAIENFEKKLKELGR</sequence>
<dbReference type="RefSeq" id="WP_049483851.1">
    <property type="nucleotide sequence ID" value="NZ_JADNLT010000001.1"/>
</dbReference>
<feature type="compositionally biased region" description="Basic residues" evidence="1">
    <location>
        <begin position="47"/>
        <end position="57"/>
    </location>
</feature>
<dbReference type="Proteomes" id="UP000441330">
    <property type="component" value="Unassembled WGS sequence"/>
</dbReference>
<accession>A0A414CIF4</accession>
<proteinExistence type="predicted"/>
<reference evidence="3 4" key="1">
    <citation type="submission" date="2018-08" db="EMBL/GenBank/DDBJ databases">
        <title>A genome reference for cultivated species of the human gut microbiota.</title>
        <authorList>
            <person name="Zou Y."/>
            <person name="Xue W."/>
            <person name="Luo G."/>
        </authorList>
    </citation>
    <scope>NUCLEOTIDE SEQUENCE [LARGE SCALE GENOMIC DNA]</scope>
    <source>
        <strain evidence="3 4">AM33-3BH</strain>
    </source>
</reference>
<reference evidence="2 5" key="2">
    <citation type="journal article" date="2019" name="Nat. Med.">
        <title>A library of human gut bacterial isolates paired with longitudinal multiomics data enables mechanistic microbiome research.</title>
        <authorList>
            <person name="Poyet M."/>
            <person name="Groussin M."/>
            <person name="Gibbons S.M."/>
            <person name="Avila-Pacheco J."/>
            <person name="Jiang X."/>
            <person name="Kearney S.M."/>
            <person name="Perrotta A.R."/>
            <person name="Berdy B."/>
            <person name="Zhao S."/>
            <person name="Lieberman T.D."/>
            <person name="Swanson P.K."/>
            <person name="Smith M."/>
            <person name="Roesemann S."/>
            <person name="Alexander J.E."/>
            <person name="Rich S.A."/>
            <person name="Livny J."/>
            <person name="Vlamakis H."/>
            <person name="Clish C."/>
            <person name="Bullock K."/>
            <person name="Deik A."/>
            <person name="Scott J."/>
            <person name="Pierce K.A."/>
            <person name="Xavier R.J."/>
            <person name="Alm E.J."/>
        </authorList>
    </citation>
    <scope>NUCLEOTIDE SEQUENCE [LARGE SCALE GENOMIC DNA]</scope>
    <source>
        <strain evidence="2 5">BIOML-A1</strain>
    </source>
</reference>
<dbReference type="EMBL" id="QSIO01000002">
    <property type="protein sequence ID" value="RHC94796.1"/>
    <property type="molecule type" value="Genomic_DNA"/>
</dbReference>
<evidence type="ECO:0000313" key="5">
    <source>
        <dbReference type="Proteomes" id="UP000441330"/>
    </source>
</evidence>
<dbReference type="InterPro" id="IPR010064">
    <property type="entry name" value="HK97-gp10_tail"/>
</dbReference>
<dbReference type="Pfam" id="PF04883">
    <property type="entry name" value="HK97-gp10_like"/>
    <property type="match status" value="1"/>
</dbReference>